<evidence type="ECO:0000259" key="3">
    <source>
        <dbReference type="Pfam" id="PF18721"/>
    </source>
</evidence>
<evidence type="ECO:0000313" key="5">
    <source>
        <dbReference type="Proteomes" id="UP000815677"/>
    </source>
</evidence>
<proteinExistence type="predicted"/>
<dbReference type="InterPro" id="IPR040898">
    <property type="entry name" value="CxC6"/>
</dbReference>
<feature type="region of interest" description="Disordered" evidence="1">
    <location>
        <begin position="351"/>
        <end position="372"/>
    </location>
</feature>
<reference evidence="4" key="1">
    <citation type="submission" date="2014-09" db="EMBL/GenBank/DDBJ databases">
        <title>Genome sequence of the luminous mushroom Mycena chlorophos for searching fungal bioluminescence genes.</title>
        <authorList>
            <person name="Tanaka Y."/>
            <person name="Kasuga D."/>
            <person name="Oba Y."/>
            <person name="Hase S."/>
            <person name="Sato K."/>
            <person name="Oba Y."/>
            <person name="Sakakibara Y."/>
        </authorList>
    </citation>
    <scope>NUCLEOTIDE SEQUENCE</scope>
</reference>
<protein>
    <recommendedName>
        <fullName evidence="6">CxC5 like cysteine cluster associated with KDZ domain-containing protein</fullName>
    </recommendedName>
</protein>
<evidence type="ECO:0000256" key="1">
    <source>
        <dbReference type="SAM" id="MobiDB-lite"/>
    </source>
</evidence>
<dbReference type="InterPro" id="IPR041539">
    <property type="entry name" value="CxC5"/>
</dbReference>
<gene>
    <name evidence="4" type="ORF">MCHLO_05914</name>
</gene>
<dbReference type="Pfam" id="PF18718">
    <property type="entry name" value="CxC5"/>
    <property type="match status" value="1"/>
</dbReference>
<dbReference type="Pfam" id="PF18721">
    <property type="entry name" value="CxC6"/>
    <property type="match status" value="1"/>
</dbReference>
<name>A0ABQ0LBL7_MYCCL</name>
<organism evidence="4 5">
    <name type="scientific">Mycena chlorophos</name>
    <name type="common">Agaric fungus</name>
    <name type="synonym">Agaricus chlorophos</name>
    <dbReference type="NCBI Taxonomy" id="658473"/>
    <lineage>
        <taxon>Eukaryota</taxon>
        <taxon>Fungi</taxon>
        <taxon>Dikarya</taxon>
        <taxon>Basidiomycota</taxon>
        <taxon>Agaricomycotina</taxon>
        <taxon>Agaricomycetes</taxon>
        <taxon>Agaricomycetidae</taxon>
        <taxon>Agaricales</taxon>
        <taxon>Marasmiineae</taxon>
        <taxon>Mycenaceae</taxon>
        <taxon>Mycena</taxon>
    </lineage>
</organism>
<accession>A0ABQ0LBL7</accession>
<evidence type="ECO:0008006" key="6">
    <source>
        <dbReference type="Google" id="ProtNLM"/>
    </source>
</evidence>
<feature type="domain" description="CxC6 like cysteine cluster associated with KDZ" evidence="3">
    <location>
        <begin position="277"/>
        <end position="332"/>
    </location>
</feature>
<feature type="domain" description="CxC5 like cysteine cluster associated with KDZ" evidence="2">
    <location>
        <begin position="66"/>
        <end position="185"/>
    </location>
</feature>
<dbReference type="EMBL" id="DF844633">
    <property type="protein sequence ID" value="GAT48520.1"/>
    <property type="molecule type" value="Genomic_DNA"/>
</dbReference>
<evidence type="ECO:0000313" key="4">
    <source>
        <dbReference type="EMBL" id="GAT48520.1"/>
    </source>
</evidence>
<keyword evidence="5" id="KW-1185">Reference proteome</keyword>
<evidence type="ECO:0000259" key="2">
    <source>
        <dbReference type="Pfam" id="PF18718"/>
    </source>
</evidence>
<sequence length="492" mass="55971">MRPVARRLRDLLLDACGIEHKHPDFPPVNDDSEDVGQRLFQDLEPLYRLLGIDGSSSTIFPDLPTILCTSRLHCVFCTDTIHPRTLRRFKKPFSVRLLDHHFEWKAATLFVAYCIKCKAEYYPDRITYRPPGTSFERQQRLEIDASVLCVSKHGVWIDWRVADTQEKALHRFRSGWSAFAAWLNDFIDVKPHVTVRQAQRLHQEHFSRRLLAAHGIGETFSVAAHSNANTLAAGANGGVIAGAMSHGCRNCTHLKRYASDFMPEERGQLSQNENEVICTVKPCRKPLVDYQKGCFCKEHLPLADVCGIVPYGRPVVPGAVTCDRPAHVKWHRKYQSRFRVNFSGIQRVIRRQSERSGTESANQPSIPTPHPDLPELDSVLGADAMHNFPTDLLCRVWCNPAPSNGSQPVLVEIVVDDDGRRHTACAFNTETAEQLNAWLNGYEAQLRQMTDVNYDFYVHVLMLLYKEEVERKIEKKGNGLDDEFWAQVNSTN</sequence>
<dbReference type="Proteomes" id="UP000815677">
    <property type="component" value="Unassembled WGS sequence"/>
</dbReference>